<feature type="transmembrane region" description="Helical" evidence="8">
    <location>
        <begin position="470"/>
        <end position="488"/>
    </location>
</feature>
<keyword evidence="3" id="KW-0997">Cell inner membrane</keyword>
<feature type="transmembrane region" description="Helical" evidence="8">
    <location>
        <begin position="402"/>
        <end position="425"/>
    </location>
</feature>
<feature type="transmembrane region" description="Helical" evidence="8">
    <location>
        <begin position="167"/>
        <end position="187"/>
    </location>
</feature>
<dbReference type="PROSITE" id="PS50850">
    <property type="entry name" value="MFS"/>
    <property type="match status" value="1"/>
</dbReference>
<feature type="transmembrane region" description="Helical" evidence="8">
    <location>
        <begin position="372"/>
        <end position="390"/>
    </location>
</feature>
<dbReference type="OrthoDB" id="3453194at2"/>
<evidence type="ECO:0000256" key="8">
    <source>
        <dbReference type="SAM" id="Phobius"/>
    </source>
</evidence>
<keyword evidence="3" id="KW-1003">Cell membrane</keyword>
<dbReference type="EMBL" id="CP001738">
    <property type="protein sequence ID" value="ACY98700.1"/>
    <property type="molecule type" value="Genomic_DNA"/>
</dbReference>
<name>D1A9L4_THECD</name>
<feature type="transmembrane region" description="Helical" evidence="8">
    <location>
        <begin position="199"/>
        <end position="219"/>
    </location>
</feature>
<keyword evidence="4 8" id="KW-0812">Transmembrane</keyword>
<dbReference type="InterPro" id="IPR005829">
    <property type="entry name" value="Sugar_transporter_CS"/>
</dbReference>
<comment type="subcellular location">
    <subcellularLocation>
        <location evidence="1">Cell inner membrane</location>
        <topology evidence="1">Multi-pass membrane protein</topology>
    </subcellularLocation>
</comment>
<feature type="transmembrane region" description="Helical" evidence="8">
    <location>
        <begin position="78"/>
        <end position="101"/>
    </location>
</feature>
<feature type="transmembrane region" description="Helical" evidence="8">
    <location>
        <begin position="107"/>
        <end position="128"/>
    </location>
</feature>
<evidence type="ECO:0000256" key="7">
    <source>
        <dbReference type="ARBA" id="ARBA00044273"/>
    </source>
</evidence>
<dbReference type="InterPro" id="IPR036259">
    <property type="entry name" value="MFS_trans_sf"/>
</dbReference>
<sequence length="511" mass="53000">MSEARRRVAIGVGGAVVLLAALDAYVITTIFVQVMDDVGIPVNRLERATPILTGFLLGYVAAMPLLGQLSDRYGRKPLLHGCLLVFAAGSALTALAASLVPLVAGRVLQGVAGGALLPVTMALAGDLWQERQRPVVLGAVGAAQELGSVLGPLYGVGVAAWLGDWRAIFWINVPVALAAMAAVQVTVPRGVRPVPRPKVDAVGGALLALGLGLLVAGLYNQEPDRSPLPPWGVPLLVAGLAVLVCFVLWEVRARTRLLDLSGARRGPLLATLAVSFLSGAALMVTLVDVQLVAQTLLGKDSLGGALILARFLGALTVAALLGGLVARHLGERWPMAAGMAVAAVGYLLIAAWPKDPAAASYGPLPRMDADLVITGLGLGLVIAPVSSAGLRMVRAAQHGVTAAAVVVARMMGMLLGVSALSAWGLHRFRSLTADLTMPLPFGLPREEAQRQLAAYQAAVQEALRIEYREIFWITAALCALGALAALAVRGRPEPASPAESAPREADRAAVR</sequence>
<protein>
    <recommendedName>
        <fullName evidence="7">MFS-type drug efflux transporter P55</fullName>
    </recommendedName>
</protein>
<keyword evidence="5 8" id="KW-1133">Transmembrane helix</keyword>
<feature type="transmembrane region" description="Helical" evidence="8">
    <location>
        <begin position="231"/>
        <end position="249"/>
    </location>
</feature>
<evidence type="ECO:0000259" key="9">
    <source>
        <dbReference type="PROSITE" id="PS50850"/>
    </source>
</evidence>
<dbReference type="Gene3D" id="1.20.1250.20">
    <property type="entry name" value="MFS general substrate transporter like domains"/>
    <property type="match status" value="1"/>
</dbReference>
<dbReference type="GO" id="GO:0022857">
    <property type="term" value="F:transmembrane transporter activity"/>
    <property type="evidence" value="ECO:0007669"/>
    <property type="project" value="InterPro"/>
</dbReference>
<dbReference type="PROSITE" id="PS00216">
    <property type="entry name" value="SUGAR_TRANSPORT_1"/>
    <property type="match status" value="1"/>
</dbReference>
<keyword evidence="2" id="KW-0813">Transport</keyword>
<dbReference type="Gene3D" id="1.20.1720.10">
    <property type="entry name" value="Multidrug resistance protein D"/>
    <property type="match status" value="1"/>
</dbReference>
<dbReference type="Proteomes" id="UP000001918">
    <property type="component" value="Chromosome"/>
</dbReference>
<feature type="transmembrane region" description="Helical" evidence="8">
    <location>
        <begin position="48"/>
        <end position="66"/>
    </location>
</feature>
<evidence type="ECO:0000313" key="10">
    <source>
        <dbReference type="EMBL" id="ACY98700.1"/>
    </source>
</evidence>
<keyword evidence="6 8" id="KW-0472">Membrane</keyword>
<dbReference type="AlphaFoldDB" id="D1A9L4"/>
<organism evidence="10 11">
    <name type="scientific">Thermomonospora curvata (strain ATCC 19995 / DSM 43183 / JCM 3096 / KCTC 9072 / NBRC 15933 / NCIMB 10081 / Henssen B9)</name>
    <dbReference type="NCBI Taxonomy" id="471852"/>
    <lineage>
        <taxon>Bacteria</taxon>
        <taxon>Bacillati</taxon>
        <taxon>Actinomycetota</taxon>
        <taxon>Actinomycetes</taxon>
        <taxon>Streptosporangiales</taxon>
        <taxon>Thermomonosporaceae</taxon>
        <taxon>Thermomonospora</taxon>
    </lineage>
</organism>
<feature type="domain" description="Major facilitator superfamily (MFS) profile" evidence="9">
    <location>
        <begin position="9"/>
        <end position="493"/>
    </location>
</feature>
<evidence type="ECO:0000256" key="1">
    <source>
        <dbReference type="ARBA" id="ARBA00004429"/>
    </source>
</evidence>
<dbReference type="eggNOG" id="COG0477">
    <property type="taxonomic scope" value="Bacteria"/>
</dbReference>
<dbReference type="GO" id="GO:0005886">
    <property type="term" value="C:plasma membrane"/>
    <property type="evidence" value="ECO:0007669"/>
    <property type="project" value="UniProtKB-SubCell"/>
</dbReference>
<dbReference type="KEGG" id="tcu:Tcur_3159"/>
<feature type="transmembrane region" description="Helical" evidence="8">
    <location>
        <begin position="269"/>
        <end position="287"/>
    </location>
</feature>
<gene>
    <name evidence="10" type="ordered locus">Tcur_3159</name>
</gene>
<dbReference type="InterPro" id="IPR011701">
    <property type="entry name" value="MFS"/>
</dbReference>
<keyword evidence="11" id="KW-1185">Reference proteome</keyword>
<dbReference type="RefSeq" id="WP_012853484.1">
    <property type="nucleotide sequence ID" value="NC_013510.1"/>
</dbReference>
<dbReference type="STRING" id="471852.Tcur_3159"/>
<feature type="transmembrane region" description="Helical" evidence="8">
    <location>
        <begin position="307"/>
        <end position="326"/>
    </location>
</feature>
<evidence type="ECO:0000256" key="4">
    <source>
        <dbReference type="ARBA" id="ARBA00022692"/>
    </source>
</evidence>
<feature type="transmembrane region" description="Helical" evidence="8">
    <location>
        <begin position="135"/>
        <end position="161"/>
    </location>
</feature>
<feature type="transmembrane region" description="Helical" evidence="8">
    <location>
        <begin position="333"/>
        <end position="352"/>
    </location>
</feature>
<evidence type="ECO:0000313" key="11">
    <source>
        <dbReference type="Proteomes" id="UP000001918"/>
    </source>
</evidence>
<dbReference type="HOGENOM" id="CLU_000960_2_5_11"/>
<dbReference type="CDD" id="cd17321">
    <property type="entry name" value="MFS_MMR_MDR_like"/>
    <property type="match status" value="1"/>
</dbReference>
<dbReference type="PANTHER" id="PTHR23501:SF191">
    <property type="entry name" value="VACUOLAR BASIC AMINO ACID TRANSPORTER 4"/>
    <property type="match status" value="1"/>
</dbReference>
<reference evidence="10 11" key="1">
    <citation type="journal article" date="2011" name="Stand. Genomic Sci.">
        <title>Complete genome sequence of Thermomonospora curvata type strain (B9).</title>
        <authorList>
            <person name="Chertkov O."/>
            <person name="Sikorski J."/>
            <person name="Nolan M."/>
            <person name="Lapidus A."/>
            <person name="Lucas S."/>
            <person name="Del Rio T.G."/>
            <person name="Tice H."/>
            <person name="Cheng J.F."/>
            <person name="Goodwin L."/>
            <person name="Pitluck S."/>
            <person name="Liolios K."/>
            <person name="Ivanova N."/>
            <person name="Mavromatis K."/>
            <person name="Mikhailova N."/>
            <person name="Ovchinnikova G."/>
            <person name="Pati A."/>
            <person name="Chen A."/>
            <person name="Palaniappan K."/>
            <person name="Djao O.D."/>
            <person name="Land M."/>
            <person name="Hauser L."/>
            <person name="Chang Y.J."/>
            <person name="Jeffries C.D."/>
            <person name="Brettin T."/>
            <person name="Han C."/>
            <person name="Detter J.C."/>
            <person name="Rohde M."/>
            <person name="Goker M."/>
            <person name="Woyke T."/>
            <person name="Bristow J."/>
            <person name="Eisen J.A."/>
            <person name="Markowitz V."/>
            <person name="Hugenholtz P."/>
            <person name="Klenk H.P."/>
            <person name="Kyrpides N.C."/>
        </authorList>
    </citation>
    <scope>NUCLEOTIDE SEQUENCE [LARGE SCALE GENOMIC DNA]</scope>
    <source>
        <strain evidence="11">ATCC 19995 / DSM 43183 / JCM 3096 / KCTC 9072 / NBRC 15933 / NCIMB 10081 / Henssen B9</strain>
    </source>
</reference>
<dbReference type="InterPro" id="IPR020846">
    <property type="entry name" value="MFS_dom"/>
</dbReference>
<evidence type="ECO:0000256" key="3">
    <source>
        <dbReference type="ARBA" id="ARBA00022519"/>
    </source>
</evidence>
<dbReference type="PANTHER" id="PTHR23501">
    <property type="entry name" value="MAJOR FACILITATOR SUPERFAMILY"/>
    <property type="match status" value="1"/>
</dbReference>
<evidence type="ECO:0000256" key="5">
    <source>
        <dbReference type="ARBA" id="ARBA00022989"/>
    </source>
</evidence>
<proteinExistence type="predicted"/>
<accession>D1A9L4</accession>
<dbReference type="SUPFAM" id="SSF103473">
    <property type="entry name" value="MFS general substrate transporter"/>
    <property type="match status" value="1"/>
</dbReference>
<evidence type="ECO:0000256" key="6">
    <source>
        <dbReference type="ARBA" id="ARBA00023136"/>
    </source>
</evidence>
<dbReference type="Pfam" id="PF07690">
    <property type="entry name" value="MFS_1"/>
    <property type="match status" value="1"/>
</dbReference>
<evidence type="ECO:0000256" key="2">
    <source>
        <dbReference type="ARBA" id="ARBA00022448"/>
    </source>
</evidence>